<dbReference type="Pfam" id="PF02875">
    <property type="entry name" value="Mur_ligase_C"/>
    <property type="match status" value="1"/>
</dbReference>
<dbReference type="SUPFAM" id="SSF63418">
    <property type="entry name" value="MurE/MurF N-terminal domain"/>
    <property type="match status" value="1"/>
</dbReference>
<comment type="catalytic activity">
    <reaction evidence="7">
        <text>UDP-N-acetyl-alpha-D-muramoyl-L-alanyl-D-glutamate + meso-2,6-diaminopimelate + ATP = UDP-N-acetyl-alpha-D-muramoyl-L-alanyl-gamma-D-glutamyl-meso-2,6-diaminopimelate + ADP + phosphate + H(+)</text>
        <dbReference type="Rhea" id="RHEA:23676"/>
        <dbReference type="ChEBI" id="CHEBI:15378"/>
        <dbReference type="ChEBI" id="CHEBI:30616"/>
        <dbReference type="ChEBI" id="CHEBI:43474"/>
        <dbReference type="ChEBI" id="CHEBI:57791"/>
        <dbReference type="ChEBI" id="CHEBI:83900"/>
        <dbReference type="ChEBI" id="CHEBI:83905"/>
        <dbReference type="ChEBI" id="CHEBI:456216"/>
        <dbReference type="EC" id="6.3.2.13"/>
    </reaction>
</comment>
<dbReference type="GO" id="GO:0009252">
    <property type="term" value="P:peptidoglycan biosynthetic process"/>
    <property type="evidence" value="ECO:0007669"/>
    <property type="project" value="UniProtKB-UniRule"/>
</dbReference>
<dbReference type="InterPro" id="IPR013221">
    <property type="entry name" value="Mur_ligase_cen"/>
</dbReference>
<feature type="binding site" evidence="7">
    <location>
        <position position="455"/>
    </location>
    <ligand>
        <name>meso-2,6-diaminopimelate</name>
        <dbReference type="ChEBI" id="CHEBI:57791"/>
    </ligand>
</feature>
<feature type="modified residue" description="N6-carboxylysine" evidence="7">
    <location>
        <position position="219"/>
    </location>
</feature>
<evidence type="ECO:0000256" key="3">
    <source>
        <dbReference type="ARBA" id="ARBA00022960"/>
    </source>
</evidence>
<gene>
    <name evidence="7" type="primary">murE</name>
    <name evidence="13" type="ORF">HYS17_11385</name>
</gene>
<comment type="caution">
    <text evidence="7">Lacks conserved residue(s) required for the propagation of feature annotation.</text>
</comment>
<dbReference type="AlphaFoldDB" id="A0A7T5UHX3"/>
<comment type="similarity">
    <text evidence="1 7">Belongs to the MurCDEF family. MurE subfamily.</text>
</comment>
<dbReference type="GO" id="GO:0071555">
    <property type="term" value="P:cell wall organization"/>
    <property type="evidence" value="ECO:0007669"/>
    <property type="project" value="UniProtKB-KW"/>
</dbReference>
<evidence type="ECO:0000259" key="12">
    <source>
        <dbReference type="Pfam" id="PF08245"/>
    </source>
</evidence>
<feature type="compositionally biased region" description="Polar residues" evidence="9">
    <location>
        <begin position="1"/>
        <end position="10"/>
    </location>
</feature>
<dbReference type="Pfam" id="PF08245">
    <property type="entry name" value="Mur_ligase_M"/>
    <property type="match status" value="1"/>
</dbReference>
<feature type="binding site" evidence="7">
    <location>
        <position position="185"/>
    </location>
    <ligand>
        <name>UDP-N-acetyl-alpha-D-muramoyl-L-alanyl-D-glutamate</name>
        <dbReference type="ChEBI" id="CHEBI:83900"/>
    </ligand>
</feature>
<keyword evidence="5 7" id="KW-0131">Cell cycle</keyword>
<dbReference type="EC" id="6.3.2.13" evidence="7"/>
<evidence type="ECO:0000256" key="4">
    <source>
        <dbReference type="ARBA" id="ARBA00022984"/>
    </source>
</evidence>
<reference evidence="13 14" key="1">
    <citation type="submission" date="2020-07" db="EMBL/GenBank/DDBJ databases">
        <title>Huge and variable diversity of episymbiotic CPR bacteria and DPANN archaea in groundwater ecosystems.</title>
        <authorList>
            <person name="He C.Y."/>
            <person name="Keren R."/>
            <person name="Whittaker M."/>
            <person name="Farag I.F."/>
            <person name="Doudna J."/>
            <person name="Cate J.H.D."/>
            <person name="Banfield J.F."/>
        </authorList>
    </citation>
    <scope>NUCLEOTIDE SEQUENCE [LARGE SCALE GENOMIC DNA]</scope>
    <source>
        <strain evidence="13">NC_groundwater_70_Ag_B-0.1um_54_66</strain>
    </source>
</reference>
<keyword evidence="2 7" id="KW-0132">Cell division</keyword>
<evidence type="ECO:0000259" key="11">
    <source>
        <dbReference type="Pfam" id="PF02875"/>
    </source>
</evidence>
<keyword evidence="7" id="KW-0067">ATP-binding</keyword>
<feature type="binding site" evidence="7">
    <location>
        <begin position="407"/>
        <end position="410"/>
    </location>
    <ligand>
        <name>meso-2,6-diaminopimelate</name>
        <dbReference type="ChEBI" id="CHEBI:57791"/>
    </ligand>
</feature>
<feature type="domain" description="Mur ligase N-terminal catalytic" evidence="10">
    <location>
        <begin position="18"/>
        <end position="93"/>
    </location>
</feature>
<dbReference type="NCBIfam" id="NF001126">
    <property type="entry name" value="PRK00139.1-4"/>
    <property type="match status" value="1"/>
</dbReference>
<name>A0A7T5UHX3_9BACT</name>
<comment type="subcellular location">
    <subcellularLocation>
        <location evidence="7 8">Cytoplasm</location>
    </subcellularLocation>
</comment>
<dbReference type="GO" id="GO:0000287">
    <property type="term" value="F:magnesium ion binding"/>
    <property type="evidence" value="ECO:0007669"/>
    <property type="project" value="UniProtKB-UniRule"/>
</dbReference>
<dbReference type="InterPro" id="IPR004101">
    <property type="entry name" value="Mur_ligase_C"/>
</dbReference>
<dbReference type="InterPro" id="IPR000713">
    <property type="entry name" value="Mur_ligase_N"/>
</dbReference>
<dbReference type="PANTHER" id="PTHR23135">
    <property type="entry name" value="MUR LIGASE FAMILY MEMBER"/>
    <property type="match status" value="1"/>
</dbReference>
<dbReference type="GO" id="GO:0005524">
    <property type="term" value="F:ATP binding"/>
    <property type="evidence" value="ECO:0007669"/>
    <property type="project" value="UniProtKB-UniRule"/>
</dbReference>
<evidence type="ECO:0000256" key="2">
    <source>
        <dbReference type="ARBA" id="ARBA00022618"/>
    </source>
</evidence>
<dbReference type="GO" id="GO:0051301">
    <property type="term" value="P:cell division"/>
    <property type="evidence" value="ECO:0007669"/>
    <property type="project" value="UniProtKB-KW"/>
</dbReference>
<feature type="binding site" evidence="7">
    <location>
        <position position="187"/>
    </location>
    <ligand>
        <name>UDP-N-acetyl-alpha-D-muramoyl-L-alanyl-D-glutamate</name>
        <dbReference type="ChEBI" id="CHEBI:83900"/>
    </ligand>
</feature>
<dbReference type="GO" id="GO:0008360">
    <property type="term" value="P:regulation of cell shape"/>
    <property type="evidence" value="ECO:0007669"/>
    <property type="project" value="UniProtKB-KW"/>
</dbReference>
<feature type="binding site" evidence="7">
    <location>
        <begin position="152"/>
        <end position="153"/>
    </location>
    <ligand>
        <name>UDP-N-acetyl-alpha-D-muramoyl-L-alanyl-D-glutamate</name>
        <dbReference type="ChEBI" id="CHEBI:83900"/>
    </ligand>
</feature>
<evidence type="ECO:0000256" key="7">
    <source>
        <dbReference type="HAMAP-Rule" id="MF_00208"/>
    </source>
</evidence>
<protein>
    <recommendedName>
        <fullName evidence="7">UDP-N-acetylmuramoyl-L-alanyl-D-glutamate--2,6-diaminopimelate ligase</fullName>
        <ecNumber evidence="7">6.3.2.13</ecNumber>
    </recommendedName>
    <alternativeName>
        <fullName evidence="7">Meso-A2pm-adding enzyme</fullName>
    </alternativeName>
    <alternativeName>
        <fullName evidence="7">Meso-diaminopimelate-adding enzyme</fullName>
    </alternativeName>
    <alternativeName>
        <fullName evidence="7">UDP-MurNAc-L-Ala-D-Glu:meso-diaminopimelate ligase</fullName>
    </alternativeName>
    <alternativeName>
        <fullName evidence="7">UDP-MurNAc-tripeptide synthetase</fullName>
    </alternativeName>
    <alternativeName>
        <fullName evidence="7">UDP-N-acetylmuramyl-tripeptide synthetase</fullName>
    </alternativeName>
</protein>
<evidence type="ECO:0000256" key="8">
    <source>
        <dbReference type="RuleBase" id="RU004135"/>
    </source>
</evidence>
<dbReference type="GO" id="GO:0008765">
    <property type="term" value="F:UDP-N-acetylmuramoylalanyl-D-glutamate-2,6-diaminopimelate ligase activity"/>
    <property type="evidence" value="ECO:0007669"/>
    <property type="project" value="UniProtKB-UniRule"/>
</dbReference>
<comment type="cofactor">
    <cofactor evidence="7">
        <name>Mg(2+)</name>
        <dbReference type="ChEBI" id="CHEBI:18420"/>
    </cofactor>
</comment>
<keyword evidence="7 13" id="KW-0436">Ligase</keyword>
<feature type="domain" description="Mur ligase central" evidence="12">
    <location>
        <begin position="103"/>
        <end position="310"/>
    </location>
</feature>
<evidence type="ECO:0000256" key="6">
    <source>
        <dbReference type="ARBA" id="ARBA00023316"/>
    </source>
</evidence>
<evidence type="ECO:0000256" key="1">
    <source>
        <dbReference type="ARBA" id="ARBA00005898"/>
    </source>
</evidence>
<dbReference type="PANTHER" id="PTHR23135:SF4">
    <property type="entry name" value="UDP-N-ACETYLMURAMOYL-L-ALANYL-D-GLUTAMATE--2,6-DIAMINOPIMELATE LIGASE MURE HOMOLOG, CHLOROPLASTIC"/>
    <property type="match status" value="1"/>
</dbReference>
<feature type="region of interest" description="Disordered" evidence="9">
    <location>
        <begin position="1"/>
        <end position="22"/>
    </location>
</feature>
<keyword evidence="7" id="KW-0963">Cytoplasm</keyword>
<dbReference type="Proteomes" id="UP000595362">
    <property type="component" value="Chromosome"/>
</dbReference>
<feature type="binding site" evidence="7">
    <location>
        <position position="459"/>
    </location>
    <ligand>
        <name>meso-2,6-diaminopimelate</name>
        <dbReference type="ChEBI" id="CHEBI:57791"/>
    </ligand>
</feature>
<dbReference type="Gene3D" id="3.90.190.20">
    <property type="entry name" value="Mur ligase, C-terminal domain"/>
    <property type="match status" value="1"/>
</dbReference>
<feature type="binding site" evidence="7">
    <location>
        <position position="383"/>
    </location>
    <ligand>
        <name>meso-2,6-diaminopimelate</name>
        <dbReference type="ChEBI" id="CHEBI:57791"/>
    </ligand>
</feature>
<keyword evidence="6 7" id="KW-0961">Cell wall biogenesis/degradation</keyword>
<evidence type="ECO:0000259" key="10">
    <source>
        <dbReference type="Pfam" id="PF01225"/>
    </source>
</evidence>
<evidence type="ECO:0000313" key="13">
    <source>
        <dbReference type="EMBL" id="QQG36078.1"/>
    </source>
</evidence>
<dbReference type="Pfam" id="PF01225">
    <property type="entry name" value="Mur_ligase"/>
    <property type="match status" value="1"/>
</dbReference>
<evidence type="ECO:0000256" key="5">
    <source>
        <dbReference type="ARBA" id="ARBA00023306"/>
    </source>
</evidence>
<dbReference type="Gene3D" id="3.40.1190.10">
    <property type="entry name" value="Mur-like, catalytic domain"/>
    <property type="match status" value="1"/>
</dbReference>
<dbReference type="UniPathway" id="UPA00219"/>
<feature type="binding site" evidence="7">
    <location>
        <position position="25"/>
    </location>
    <ligand>
        <name>UDP-N-acetyl-alpha-D-muramoyl-L-alanyl-D-glutamate</name>
        <dbReference type="ChEBI" id="CHEBI:83900"/>
    </ligand>
</feature>
<feature type="domain" description="Mur ligase C-terminal" evidence="11">
    <location>
        <begin position="334"/>
        <end position="457"/>
    </location>
</feature>
<evidence type="ECO:0000256" key="9">
    <source>
        <dbReference type="SAM" id="MobiDB-lite"/>
    </source>
</evidence>
<dbReference type="InterPro" id="IPR036615">
    <property type="entry name" value="Mur_ligase_C_dom_sf"/>
</dbReference>
<dbReference type="InterPro" id="IPR005761">
    <property type="entry name" value="UDP-N-AcMur-Glu-dNH2Pim_ligase"/>
</dbReference>
<dbReference type="SUPFAM" id="SSF53244">
    <property type="entry name" value="MurD-like peptide ligases, peptide-binding domain"/>
    <property type="match status" value="1"/>
</dbReference>
<dbReference type="GO" id="GO:0005737">
    <property type="term" value="C:cytoplasm"/>
    <property type="evidence" value="ECO:0007669"/>
    <property type="project" value="UniProtKB-SubCell"/>
</dbReference>
<evidence type="ECO:0000313" key="14">
    <source>
        <dbReference type="Proteomes" id="UP000595362"/>
    </source>
</evidence>
<feature type="short sequence motif" description="Meso-diaminopimelate recognition motif" evidence="7">
    <location>
        <begin position="407"/>
        <end position="410"/>
    </location>
</feature>
<dbReference type="Gene3D" id="3.40.1390.10">
    <property type="entry name" value="MurE/MurF, N-terminal domain"/>
    <property type="match status" value="1"/>
</dbReference>
<feature type="binding site" evidence="7">
    <location>
        <position position="179"/>
    </location>
    <ligand>
        <name>UDP-N-acetyl-alpha-D-muramoyl-L-alanyl-D-glutamate</name>
        <dbReference type="ChEBI" id="CHEBI:83900"/>
    </ligand>
</feature>
<dbReference type="EMBL" id="CP066681">
    <property type="protein sequence ID" value="QQG36078.1"/>
    <property type="molecule type" value="Genomic_DNA"/>
</dbReference>
<keyword evidence="4 7" id="KW-0573">Peptidoglycan synthesis</keyword>
<comment type="function">
    <text evidence="7">Catalyzes the addition of meso-diaminopimelic acid to the nucleotide precursor UDP-N-acetylmuramoyl-L-alanyl-D-glutamate (UMAG) in the biosynthesis of bacterial cell-wall peptidoglycan.</text>
</comment>
<accession>A0A7T5UHX3</accession>
<dbReference type="InterPro" id="IPR036565">
    <property type="entry name" value="Mur-like_cat_sf"/>
</dbReference>
<dbReference type="InterPro" id="IPR035911">
    <property type="entry name" value="MurE/MurF_N"/>
</dbReference>
<feature type="binding site" evidence="7">
    <location>
        <begin position="105"/>
        <end position="111"/>
    </location>
    <ligand>
        <name>ATP</name>
        <dbReference type="ChEBI" id="CHEBI:30616"/>
    </ligand>
</feature>
<comment type="PTM">
    <text evidence="7">Carboxylation is probably crucial for Mg(2+) binding and, consequently, for the gamma-phosphate positioning of ATP.</text>
</comment>
<dbReference type="SUPFAM" id="SSF53623">
    <property type="entry name" value="MurD-like peptide ligases, catalytic domain"/>
    <property type="match status" value="1"/>
</dbReference>
<keyword evidence="7" id="KW-0460">Magnesium</keyword>
<dbReference type="NCBIfam" id="TIGR01085">
    <property type="entry name" value="murE"/>
    <property type="match status" value="1"/>
</dbReference>
<dbReference type="NCBIfam" id="NF001124">
    <property type="entry name" value="PRK00139.1-2"/>
    <property type="match status" value="1"/>
</dbReference>
<dbReference type="HAMAP" id="MF_00208">
    <property type="entry name" value="MurE"/>
    <property type="match status" value="1"/>
</dbReference>
<keyword evidence="3 7" id="KW-0133">Cell shape</keyword>
<comment type="pathway">
    <text evidence="7 8">Cell wall biogenesis; peptidoglycan biosynthesis.</text>
</comment>
<proteinExistence type="inferred from homology"/>
<keyword evidence="7" id="KW-0547">Nucleotide-binding</keyword>
<sequence>MRLSQLNENYRGQPDPDIEGLSEDSRRIEEGWLFAAFPGSKTDGRRYVEDAMRNGATAILCASARDIVRPPDVAVIEDGNPRRCLAQMAARFYGRQPRHVATVTGTNGKTSTAWFTQQIWENLGIKAASLGTLGIRGLEIAAMKDTRASSMTTPDIVSLMATLADLSASGIDHLAMEASSHGLSQYRLDGVRVQAAAFTNLTRDHLDYHPDMDDYFAAKARLFREVLAADGVAVLNADIPQYAVLRAICDERGVKVIDYGRQAQALILRSCETHADGQALAIGWQGKLYELKLPLVGEFMVMNALAALGLVLAIDPERAERAILALERLKGAPGRLQLVPGHPHGAVYVDYAHTPDALENILKALRPHTQGRLICVVGCGGDRDPGKRPIMGRLAFTLADVAVITDDNPRSENPEKIRAAMMAEAPGAQEIGDRRAAIGWAVAHMQAGDVLVVAGKGHEQGQIVAGRVEPFDDVAEAAQAIRNLKQGSIS</sequence>
<organism evidence="13 14">
    <name type="scientific">Micavibrio aeruginosavorus</name>
    <dbReference type="NCBI Taxonomy" id="349221"/>
    <lineage>
        <taxon>Bacteria</taxon>
        <taxon>Pseudomonadati</taxon>
        <taxon>Bdellovibrionota</taxon>
        <taxon>Bdellovibrionia</taxon>
        <taxon>Bdellovibrionales</taxon>
        <taxon>Pseudobdellovibrionaceae</taxon>
        <taxon>Micavibrio</taxon>
    </lineage>
</organism>